<proteinExistence type="predicted"/>
<evidence type="ECO:0000313" key="2">
    <source>
        <dbReference type="Proteomes" id="UP000633365"/>
    </source>
</evidence>
<dbReference type="Proteomes" id="UP000633365">
    <property type="component" value="Unassembled WGS sequence"/>
</dbReference>
<name>A0A934WTH0_9FIRM</name>
<sequence>MPVENNLLSKLFIGSIDQPIELVDGIPTIEFFFEDDEDFDGFIDRLHASQSITIPSIVLPKSEHKKIYGVEYKYFNKRFSRRVAHLAQFGKNRRIKKKNKKRAFGRFTGR</sequence>
<organism evidence="1 2">
    <name type="scientific">Ruminococcus difficilis</name>
    <dbReference type="NCBI Taxonomy" id="2763069"/>
    <lineage>
        <taxon>Bacteria</taxon>
        <taxon>Bacillati</taxon>
        <taxon>Bacillota</taxon>
        <taxon>Clostridia</taxon>
        <taxon>Eubacteriales</taxon>
        <taxon>Oscillospiraceae</taxon>
        <taxon>Ruminococcus</taxon>
    </lineage>
</organism>
<dbReference type="EMBL" id="JAEQMG010000145">
    <property type="protein sequence ID" value="MBK6089648.1"/>
    <property type="molecule type" value="Genomic_DNA"/>
</dbReference>
<evidence type="ECO:0000313" key="1">
    <source>
        <dbReference type="EMBL" id="MBK6089648.1"/>
    </source>
</evidence>
<comment type="caution">
    <text evidence="1">The sequence shown here is derived from an EMBL/GenBank/DDBJ whole genome shotgun (WGS) entry which is preliminary data.</text>
</comment>
<reference evidence="1" key="1">
    <citation type="submission" date="2021-01" db="EMBL/GenBank/DDBJ databases">
        <title>Genome public.</title>
        <authorList>
            <person name="Liu C."/>
            <person name="Sun Q."/>
        </authorList>
    </citation>
    <scope>NUCLEOTIDE SEQUENCE</scope>
    <source>
        <strain evidence="1">M6</strain>
    </source>
</reference>
<keyword evidence="2" id="KW-1185">Reference proteome</keyword>
<protein>
    <submittedName>
        <fullName evidence="1">Uncharacterized protein</fullName>
    </submittedName>
</protein>
<accession>A0A934WTH0</accession>
<dbReference type="RefSeq" id="WP_201428353.1">
    <property type="nucleotide sequence ID" value="NZ_JAEQMG010000145.1"/>
</dbReference>
<dbReference type="AlphaFoldDB" id="A0A934WTH0"/>
<gene>
    <name evidence="1" type="ORF">JKK62_13530</name>
</gene>